<evidence type="ECO:0000256" key="5">
    <source>
        <dbReference type="ARBA" id="ARBA00023134"/>
    </source>
</evidence>
<sequence>MVRCGQLVVGPAGSGKSTYCNAIKELCADQHRRAYLINLDPAAEDLPYEFWEIDIRDLISLDDAVDEMKLGPNGGLVFCVEYLSQNMEWLEDELSQFDEDGYFIFDSPGQIELFTHFSFFGDITKRLVDFGFHLISVYLMDCPFISDESKYISGSLMALSAMLQLGLPHLNILTKCDLVSQDTLDKFRFPDGDALIDRLQRKEGKTPFTRLNDAISSLLDDFGMVSYLEFSIRNEDMMNAVLLETDTLLQYGEDLDNEDKLPEEDFETVD</sequence>
<accession>D8M7W6</accession>
<dbReference type="PANTHER" id="PTHR21231:SF7">
    <property type="entry name" value="GPN-LOOP GTPASE 3"/>
    <property type="match status" value="1"/>
</dbReference>
<protein>
    <recommendedName>
        <fullName evidence="2 6">GPN-loop GTPase 3</fullName>
    </recommendedName>
</protein>
<dbReference type="InterPro" id="IPR004130">
    <property type="entry name" value="Gpn"/>
</dbReference>
<reference evidence="7" key="1">
    <citation type="submission" date="2010-02" db="EMBL/GenBank/DDBJ databases">
        <title>Sequencing and annotation of the Blastocystis hominis genome.</title>
        <authorList>
            <person name="Wincker P."/>
        </authorList>
    </citation>
    <scope>NUCLEOTIDE SEQUENCE</scope>
    <source>
        <strain evidence="7">Singapore isolate B</strain>
    </source>
</reference>
<evidence type="ECO:0000256" key="6">
    <source>
        <dbReference type="RuleBase" id="RU365059"/>
    </source>
</evidence>
<dbReference type="Gene3D" id="3.40.50.300">
    <property type="entry name" value="P-loop containing nucleotide triphosphate hydrolases"/>
    <property type="match status" value="1"/>
</dbReference>
<dbReference type="InterPro" id="IPR030228">
    <property type="entry name" value="Gpn3"/>
</dbReference>
<proteinExistence type="inferred from homology"/>
<evidence type="ECO:0000256" key="4">
    <source>
        <dbReference type="ARBA" id="ARBA00022801"/>
    </source>
</evidence>
<dbReference type="GO" id="GO:0005525">
    <property type="term" value="F:GTP binding"/>
    <property type="evidence" value="ECO:0007669"/>
    <property type="project" value="UniProtKB-KW"/>
</dbReference>
<dbReference type="GeneID" id="24920975"/>
<dbReference type="InterPro" id="IPR027417">
    <property type="entry name" value="P-loop_NTPase"/>
</dbReference>
<dbReference type="OMA" id="LYTHMTV"/>
<keyword evidence="3 6" id="KW-0547">Nucleotide-binding</keyword>
<dbReference type="RefSeq" id="XP_012898203.1">
    <property type="nucleotide sequence ID" value="XM_013042749.1"/>
</dbReference>
<name>D8M7W6_BLAHO</name>
<evidence type="ECO:0000256" key="1">
    <source>
        <dbReference type="ARBA" id="ARBA00005290"/>
    </source>
</evidence>
<dbReference type="CDD" id="cd17872">
    <property type="entry name" value="GPN3"/>
    <property type="match status" value="1"/>
</dbReference>
<keyword evidence="8" id="KW-1185">Reference proteome</keyword>
<keyword evidence="5 6" id="KW-0342">GTP-binding</keyword>
<keyword evidence="4 6" id="KW-0378">Hydrolase</keyword>
<dbReference type="PANTHER" id="PTHR21231">
    <property type="entry name" value="XPA-BINDING PROTEIN 1-RELATED"/>
    <property type="match status" value="1"/>
</dbReference>
<comment type="similarity">
    <text evidence="1 6">Belongs to the GPN-loop GTPase family.</text>
</comment>
<dbReference type="Pfam" id="PF03029">
    <property type="entry name" value="ATP_bind_1"/>
    <property type="match status" value="1"/>
</dbReference>
<evidence type="ECO:0000256" key="3">
    <source>
        <dbReference type="ARBA" id="ARBA00022741"/>
    </source>
</evidence>
<dbReference type="Proteomes" id="UP000008312">
    <property type="component" value="Unassembled WGS sequence"/>
</dbReference>
<gene>
    <name evidence="7" type="ORF">GSBLH_T00003922001</name>
</gene>
<dbReference type="InParanoid" id="D8M7W6"/>
<dbReference type="SUPFAM" id="SSF52540">
    <property type="entry name" value="P-loop containing nucleoside triphosphate hydrolases"/>
    <property type="match status" value="1"/>
</dbReference>
<comment type="subunit">
    <text evidence="6">Binds to RNA polymerase II (RNAPII).</text>
</comment>
<comment type="function">
    <text evidence="6">Small GTPase required for proper nuclear import of RNA polymerase II and III (RNAPII and RNAPIII). May act at an RNAP assembly step prior to nuclear import.</text>
</comment>
<dbReference type="AlphaFoldDB" id="D8M7W6"/>
<dbReference type="FunCoup" id="D8M7W6">
    <property type="interactions" value="345"/>
</dbReference>
<dbReference type="EMBL" id="FN668683">
    <property type="protein sequence ID" value="CBK24155.2"/>
    <property type="molecule type" value="Genomic_DNA"/>
</dbReference>
<evidence type="ECO:0000313" key="7">
    <source>
        <dbReference type="EMBL" id="CBK24155.2"/>
    </source>
</evidence>
<evidence type="ECO:0000313" key="8">
    <source>
        <dbReference type="Proteomes" id="UP000008312"/>
    </source>
</evidence>
<evidence type="ECO:0000256" key="2">
    <source>
        <dbReference type="ARBA" id="ARBA00014587"/>
    </source>
</evidence>
<dbReference type="GO" id="GO:0003924">
    <property type="term" value="F:GTPase activity"/>
    <property type="evidence" value="ECO:0007669"/>
    <property type="project" value="TreeGrafter"/>
</dbReference>
<organism evidence="7">
    <name type="scientific">Blastocystis hominis</name>
    <dbReference type="NCBI Taxonomy" id="12968"/>
    <lineage>
        <taxon>Eukaryota</taxon>
        <taxon>Sar</taxon>
        <taxon>Stramenopiles</taxon>
        <taxon>Bigyra</taxon>
        <taxon>Opalozoa</taxon>
        <taxon>Opalinata</taxon>
        <taxon>Blastocystidae</taxon>
        <taxon>Blastocystis</taxon>
    </lineage>
</organism>
<dbReference type="OrthoDB" id="5839at2759"/>